<evidence type="ECO:0000313" key="2">
    <source>
        <dbReference type="EMBL" id="PWI67115.1"/>
    </source>
</evidence>
<dbReference type="AlphaFoldDB" id="A0A2U3DXX7"/>
<protein>
    <submittedName>
        <fullName evidence="2">Uncharacterized protein</fullName>
    </submittedName>
</protein>
<evidence type="ECO:0000313" key="3">
    <source>
        <dbReference type="Proteomes" id="UP000245956"/>
    </source>
</evidence>
<accession>A0A2U3DXX7</accession>
<reference evidence="2 3" key="1">
    <citation type="journal article" date="2016" name="Front. Microbiol.">
        <title>Genome and transcriptome sequences reveal the specific parasitism of the nematophagous Purpureocillium lilacinum 36-1.</title>
        <authorList>
            <person name="Xie J."/>
            <person name="Li S."/>
            <person name="Mo C."/>
            <person name="Xiao X."/>
            <person name="Peng D."/>
            <person name="Wang G."/>
            <person name="Xiao Y."/>
        </authorList>
    </citation>
    <scope>NUCLEOTIDE SEQUENCE [LARGE SCALE GENOMIC DNA]</scope>
    <source>
        <strain evidence="2 3">36-1</strain>
    </source>
</reference>
<feature type="compositionally biased region" description="Acidic residues" evidence="1">
    <location>
        <begin position="246"/>
        <end position="257"/>
    </location>
</feature>
<dbReference type="EMBL" id="LCWV01000020">
    <property type="protein sequence ID" value="PWI67115.1"/>
    <property type="molecule type" value="Genomic_DNA"/>
</dbReference>
<name>A0A2U3DXX7_PURLI</name>
<organism evidence="2 3">
    <name type="scientific">Purpureocillium lilacinum</name>
    <name type="common">Paecilomyces lilacinus</name>
    <dbReference type="NCBI Taxonomy" id="33203"/>
    <lineage>
        <taxon>Eukaryota</taxon>
        <taxon>Fungi</taxon>
        <taxon>Dikarya</taxon>
        <taxon>Ascomycota</taxon>
        <taxon>Pezizomycotina</taxon>
        <taxon>Sordariomycetes</taxon>
        <taxon>Hypocreomycetidae</taxon>
        <taxon>Hypocreales</taxon>
        <taxon>Ophiocordycipitaceae</taxon>
        <taxon>Purpureocillium</taxon>
    </lineage>
</organism>
<feature type="region of interest" description="Disordered" evidence="1">
    <location>
        <begin position="105"/>
        <end position="125"/>
    </location>
</feature>
<comment type="caution">
    <text evidence="2">The sequence shown here is derived from an EMBL/GenBank/DDBJ whole genome shotgun (WGS) entry which is preliminary data.</text>
</comment>
<evidence type="ECO:0000256" key="1">
    <source>
        <dbReference type="SAM" id="MobiDB-lite"/>
    </source>
</evidence>
<feature type="compositionally biased region" description="Low complexity" evidence="1">
    <location>
        <begin position="18"/>
        <end position="27"/>
    </location>
</feature>
<proteinExistence type="predicted"/>
<gene>
    <name evidence="2" type="ORF">PCL_04277</name>
</gene>
<dbReference type="Proteomes" id="UP000245956">
    <property type="component" value="Unassembled WGS sequence"/>
</dbReference>
<sequence>MAADRDTSLLPPQTQSGPPSSRAARSRWLAVEPRAHQPPPAWPVQRRQSSGQARRRRLTCLFAHYSLFIAARIARFRRIGPGPWLAVSPCWFSLTGDRRCSNRRLDNDPGRSVSRIVSSRREHDTNDAAISRGRHHTQPRTTWCLGQKSQDITGMLIASAQKRRTAELALRTYTAVDRTAHRPGAHVKPQRRPAIANTYKVRTMNAGIRRSGHISNTWRRAGCYRSLVFSGSVRVGMMGLTLEAEERDVDSDDDDGDLTGARRSLSDTVGHRRLA</sequence>
<feature type="region of interest" description="Disordered" evidence="1">
    <location>
        <begin position="246"/>
        <end position="275"/>
    </location>
</feature>
<feature type="region of interest" description="Disordered" evidence="1">
    <location>
        <begin position="1"/>
        <end position="50"/>
    </location>
</feature>